<protein>
    <submittedName>
        <fullName evidence="1">DinB superfamily protein</fullName>
    </submittedName>
</protein>
<evidence type="ECO:0000313" key="2">
    <source>
        <dbReference type="Proteomes" id="UP000198228"/>
    </source>
</evidence>
<dbReference type="InterPro" id="IPR034660">
    <property type="entry name" value="DinB/YfiT-like"/>
</dbReference>
<name>A0A1C5AFR5_9ACTN</name>
<organism evidence="1 2">
    <name type="scientific">Micromonospora purpureochromogenes</name>
    <dbReference type="NCBI Taxonomy" id="47872"/>
    <lineage>
        <taxon>Bacteria</taxon>
        <taxon>Bacillati</taxon>
        <taxon>Actinomycetota</taxon>
        <taxon>Actinomycetes</taxon>
        <taxon>Micromonosporales</taxon>
        <taxon>Micromonosporaceae</taxon>
        <taxon>Micromonospora</taxon>
    </lineage>
</organism>
<sequence>MTVTADDLDAALSSVVASLRPATELDWFARAGSLEWDCWHTAEHIGDCLMSFAGQLVARPEKRYVRFAANADKDASPAQVLEFAEAGGRILAATLRTSGPDVRAYHPTGQADPEGFAAMGCAETLLHGDDIAQGLGLAIDPPREVCSRVLARLFPEVAQELATVDPWAALRWSTGRIELPGRPQLKEWRWQGAPLGE</sequence>
<dbReference type="SUPFAM" id="SSF109854">
    <property type="entry name" value="DinB/YfiT-like putative metalloenzymes"/>
    <property type="match status" value="1"/>
</dbReference>
<evidence type="ECO:0000313" key="1">
    <source>
        <dbReference type="EMBL" id="SCF44102.1"/>
    </source>
</evidence>
<gene>
    <name evidence="1" type="ORF">GA0074696_5934</name>
</gene>
<dbReference type="AlphaFoldDB" id="A0A1C5AFR5"/>
<reference evidence="1 2" key="1">
    <citation type="submission" date="2016-06" db="EMBL/GenBank/DDBJ databases">
        <authorList>
            <person name="Kjaerup R.B."/>
            <person name="Dalgaard T.S."/>
            <person name="Juul-Madsen H.R."/>
        </authorList>
    </citation>
    <scope>NUCLEOTIDE SEQUENCE [LARGE SCALE GENOMIC DNA]</scope>
    <source>
        <strain evidence="1 2">DSM 43821</strain>
    </source>
</reference>
<dbReference type="RefSeq" id="WP_088964090.1">
    <property type="nucleotide sequence ID" value="NZ_LT607410.1"/>
</dbReference>
<proteinExistence type="predicted"/>
<accession>A0A1C5AFR5</accession>
<dbReference type="EMBL" id="LT607410">
    <property type="protein sequence ID" value="SCF44102.1"/>
    <property type="molecule type" value="Genomic_DNA"/>
</dbReference>
<dbReference type="Proteomes" id="UP000198228">
    <property type="component" value="Chromosome I"/>
</dbReference>